<feature type="transmembrane region" description="Helical" evidence="11">
    <location>
        <begin position="427"/>
        <end position="448"/>
    </location>
</feature>
<proteinExistence type="inferred from homology"/>
<feature type="transmembrane region" description="Helical" evidence="11">
    <location>
        <begin position="174"/>
        <end position="194"/>
    </location>
</feature>
<keyword evidence="8 9" id="KW-0012">Acyltransferase</keyword>
<evidence type="ECO:0000256" key="8">
    <source>
        <dbReference type="ARBA" id="ARBA00023315"/>
    </source>
</evidence>
<dbReference type="InterPro" id="IPR004299">
    <property type="entry name" value="MBOAT_fam"/>
</dbReference>
<feature type="transmembrane region" description="Helical" evidence="11">
    <location>
        <begin position="52"/>
        <end position="70"/>
    </location>
</feature>
<sequence>MNEVKEEMPTINRRHSGTVHSLKISIKRRRTGEFIARNSMLTDLFQVSHIKCVRNAFAAGFIIMLFRHIINDLLHYGRLNWTFELLSLTVGKLHIVVLIWILMILSASFGVYYGSYMWTYHRKCDEINSRNVVIELKKRTYLDLIVIGSYDMIWLTIYICYLTSLMVIPCWQIIYHQLPLVSSAIIIAEQLRLLMKVHSFVRENARKMSEQTISASDQQLSHLHQYLYFLFVPTLLYRDTYPRTSTIEWNIVWKMFGQFLLLLILVYQLIAYYWMPVFAQCFTVNEITVKFVITAIFDLMLPGTLIIILTFYGFFHCWMNGFAELLQFADRMFYEDWWNFTSAATFWRSWNIIVHDWLYVYVYKDLTALFSGNRNLSTTCVVILSAIFHEYFMIVSLGFLSPILIAWFGLFGMAFRFAFPQTKGSQWNILLLAFIPICAGIIPFLYALEVSARSSPSERDFFWKMTSTSSKQSKSDL</sequence>
<dbReference type="PANTHER" id="PTHR10408:SF8">
    <property type="entry name" value="O-ACYLTRANSFERASE"/>
    <property type="match status" value="1"/>
</dbReference>
<keyword evidence="4 11" id="KW-0812">Transmembrane</keyword>
<name>A0A815LJ78_ADIRI</name>
<evidence type="ECO:0000256" key="4">
    <source>
        <dbReference type="ARBA" id="ARBA00022692"/>
    </source>
</evidence>
<protein>
    <recommendedName>
        <fullName evidence="9">O-acyltransferase</fullName>
    </recommendedName>
</protein>
<keyword evidence="13" id="KW-1185">Reference proteome</keyword>
<evidence type="ECO:0000256" key="5">
    <source>
        <dbReference type="ARBA" id="ARBA00022824"/>
    </source>
</evidence>
<dbReference type="PANTHER" id="PTHR10408">
    <property type="entry name" value="STEROL O-ACYLTRANSFERASE"/>
    <property type="match status" value="1"/>
</dbReference>
<evidence type="ECO:0000313" key="13">
    <source>
        <dbReference type="Proteomes" id="UP000663828"/>
    </source>
</evidence>
<keyword evidence="7 9" id="KW-0472">Membrane</keyword>
<comment type="caution">
    <text evidence="12">The sequence shown here is derived from an EMBL/GenBank/DDBJ whole genome shotgun (WGS) entry which is preliminary data.</text>
</comment>
<dbReference type="GO" id="GO:0008374">
    <property type="term" value="F:O-acyltransferase activity"/>
    <property type="evidence" value="ECO:0007669"/>
    <property type="project" value="InterPro"/>
</dbReference>
<reference evidence="12" key="1">
    <citation type="submission" date="2021-02" db="EMBL/GenBank/DDBJ databases">
        <authorList>
            <person name="Nowell W R."/>
        </authorList>
    </citation>
    <scope>NUCLEOTIDE SEQUENCE</scope>
</reference>
<comment type="similarity">
    <text evidence="2 9">Belongs to the membrane-bound acyltransferase family. Sterol o-acyltransferase subfamily.</text>
</comment>
<keyword evidence="5 9" id="KW-0256">Endoplasmic reticulum</keyword>
<feature type="transmembrane region" description="Helical" evidence="11">
    <location>
        <begin position="391"/>
        <end position="415"/>
    </location>
</feature>
<evidence type="ECO:0000256" key="7">
    <source>
        <dbReference type="ARBA" id="ARBA00023136"/>
    </source>
</evidence>
<feature type="transmembrane region" description="Helical" evidence="11">
    <location>
        <begin position="90"/>
        <end position="113"/>
    </location>
</feature>
<evidence type="ECO:0000256" key="10">
    <source>
        <dbReference type="PIRSR" id="PIRSR000439-1"/>
    </source>
</evidence>
<accession>A0A815LJ78</accession>
<dbReference type="Pfam" id="PF03062">
    <property type="entry name" value="MBOAT"/>
    <property type="match status" value="1"/>
</dbReference>
<comment type="subcellular location">
    <subcellularLocation>
        <location evidence="1 9">Endoplasmic reticulum membrane</location>
        <topology evidence="1 9">Multi-pass membrane protein</topology>
    </subcellularLocation>
</comment>
<evidence type="ECO:0000313" key="12">
    <source>
        <dbReference type="EMBL" id="CAF1407964.1"/>
    </source>
</evidence>
<dbReference type="GO" id="GO:0008203">
    <property type="term" value="P:cholesterol metabolic process"/>
    <property type="evidence" value="ECO:0007669"/>
    <property type="project" value="TreeGrafter"/>
</dbReference>
<evidence type="ECO:0000256" key="2">
    <source>
        <dbReference type="ARBA" id="ARBA00009010"/>
    </source>
</evidence>
<dbReference type="Proteomes" id="UP000663828">
    <property type="component" value="Unassembled WGS sequence"/>
</dbReference>
<dbReference type="InterPro" id="IPR014371">
    <property type="entry name" value="Oat_ACAT_DAG_ARE"/>
</dbReference>
<evidence type="ECO:0000256" key="3">
    <source>
        <dbReference type="ARBA" id="ARBA00022679"/>
    </source>
</evidence>
<dbReference type="EMBL" id="CAJNOR010003379">
    <property type="protein sequence ID" value="CAF1407964.1"/>
    <property type="molecule type" value="Genomic_DNA"/>
</dbReference>
<feature type="transmembrane region" description="Helical" evidence="11">
    <location>
        <begin position="287"/>
        <end position="315"/>
    </location>
</feature>
<evidence type="ECO:0000256" key="1">
    <source>
        <dbReference type="ARBA" id="ARBA00004477"/>
    </source>
</evidence>
<feature type="transmembrane region" description="Helical" evidence="11">
    <location>
        <begin position="251"/>
        <end position="275"/>
    </location>
</feature>
<evidence type="ECO:0000256" key="6">
    <source>
        <dbReference type="ARBA" id="ARBA00022989"/>
    </source>
</evidence>
<evidence type="ECO:0000256" key="11">
    <source>
        <dbReference type="SAM" id="Phobius"/>
    </source>
</evidence>
<feature type="transmembrane region" description="Helical" evidence="11">
    <location>
        <begin position="144"/>
        <end position="168"/>
    </location>
</feature>
<feature type="active site" evidence="10">
    <location>
        <position position="389"/>
    </location>
</feature>
<keyword evidence="6 11" id="KW-1133">Transmembrane helix</keyword>
<gene>
    <name evidence="12" type="ORF">XAT740_LOCUS34516</name>
</gene>
<dbReference type="GO" id="GO:0005789">
    <property type="term" value="C:endoplasmic reticulum membrane"/>
    <property type="evidence" value="ECO:0007669"/>
    <property type="project" value="UniProtKB-SubCell"/>
</dbReference>
<dbReference type="PIRSF" id="PIRSF000439">
    <property type="entry name" value="Oat_ACAT_DAG_ARE"/>
    <property type="match status" value="1"/>
</dbReference>
<dbReference type="AlphaFoldDB" id="A0A815LJ78"/>
<organism evidence="12 13">
    <name type="scientific">Adineta ricciae</name>
    <name type="common">Rotifer</name>
    <dbReference type="NCBI Taxonomy" id="249248"/>
    <lineage>
        <taxon>Eukaryota</taxon>
        <taxon>Metazoa</taxon>
        <taxon>Spiralia</taxon>
        <taxon>Gnathifera</taxon>
        <taxon>Rotifera</taxon>
        <taxon>Eurotatoria</taxon>
        <taxon>Bdelloidea</taxon>
        <taxon>Adinetida</taxon>
        <taxon>Adinetidae</taxon>
        <taxon>Adineta</taxon>
    </lineage>
</organism>
<keyword evidence="3 9" id="KW-0808">Transferase</keyword>
<evidence type="ECO:0000256" key="9">
    <source>
        <dbReference type="PIRNR" id="PIRNR000439"/>
    </source>
</evidence>